<gene>
    <name evidence="1" type="ORF">V9T40_010557</name>
</gene>
<keyword evidence="2" id="KW-1185">Reference proteome</keyword>
<name>A0AAN9T5F4_9HEMI</name>
<organism evidence="1 2">
    <name type="scientific">Parthenolecanium corni</name>
    <dbReference type="NCBI Taxonomy" id="536013"/>
    <lineage>
        <taxon>Eukaryota</taxon>
        <taxon>Metazoa</taxon>
        <taxon>Ecdysozoa</taxon>
        <taxon>Arthropoda</taxon>
        <taxon>Hexapoda</taxon>
        <taxon>Insecta</taxon>
        <taxon>Pterygota</taxon>
        <taxon>Neoptera</taxon>
        <taxon>Paraneoptera</taxon>
        <taxon>Hemiptera</taxon>
        <taxon>Sternorrhyncha</taxon>
        <taxon>Coccoidea</taxon>
        <taxon>Coccidae</taxon>
        <taxon>Parthenolecanium</taxon>
    </lineage>
</organism>
<dbReference type="AlphaFoldDB" id="A0AAN9T5F4"/>
<reference evidence="1 2" key="1">
    <citation type="submission" date="2024-03" db="EMBL/GenBank/DDBJ databases">
        <title>Adaptation during the transition from Ophiocordyceps entomopathogen to insect associate is accompanied by gene loss and intensified selection.</title>
        <authorList>
            <person name="Ward C.M."/>
            <person name="Onetto C.A."/>
            <person name="Borneman A.R."/>
        </authorList>
    </citation>
    <scope>NUCLEOTIDE SEQUENCE [LARGE SCALE GENOMIC DNA]</scope>
    <source>
        <strain evidence="1">AWRI1</strain>
        <tissue evidence="1">Single Adult Female</tissue>
    </source>
</reference>
<evidence type="ECO:0000313" key="2">
    <source>
        <dbReference type="Proteomes" id="UP001367676"/>
    </source>
</evidence>
<dbReference type="Proteomes" id="UP001367676">
    <property type="component" value="Unassembled WGS sequence"/>
</dbReference>
<dbReference type="EMBL" id="JBBCAQ010000037">
    <property type="protein sequence ID" value="KAK7573366.1"/>
    <property type="molecule type" value="Genomic_DNA"/>
</dbReference>
<sequence>MARSSSGAAENSLREGPSLEFIFNGQNCAESSSCSRSRPVALYSRTTRTRSRVVVVVVV</sequence>
<accession>A0AAN9T5F4</accession>
<evidence type="ECO:0000313" key="1">
    <source>
        <dbReference type="EMBL" id="KAK7573366.1"/>
    </source>
</evidence>
<protein>
    <submittedName>
        <fullName evidence="1">Uncharacterized protein</fullName>
    </submittedName>
</protein>
<comment type="caution">
    <text evidence="1">The sequence shown here is derived from an EMBL/GenBank/DDBJ whole genome shotgun (WGS) entry which is preliminary data.</text>
</comment>
<proteinExistence type="predicted"/>